<evidence type="ECO:0000256" key="3">
    <source>
        <dbReference type="ARBA" id="ARBA00023163"/>
    </source>
</evidence>
<evidence type="ECO:0000256" key="1">
    <source>
        <dbReference type="ARBA" id="ARBA00023015"/>
    </source>
</evidence>
<sequence length="351" mass="38218">MRRQTANPPVSLKELAQHLRLSPTTVSRVVNQTPAAERIPEATQKRILAAAALMNYRPNAYARGLRHRRSFTVGVMVPEISEGYAAAVLSGIEDTLLQEEFFYFVVSHRHRAELLEGYPRLLLARAVEGIIAVDTPIRETLTVPVVAVSGHGKHKGMVTIELDHLSAARYALGHLAELGHRRIAFIKGQSFSSDTSARWGAIRKVCTETGLKQDPELVVQMQGAASGSEPGYLAARALLERKRPFTAIFAFNDMSALGAITALHEAGLHVPRDVSVVGFDDIPLAAAVHPGLTTVRQPLKEMGRIAAATLLSAIRGANGQTLPASIRVEPELVIRRSTSRLHTDRPGRQAR</sequence>
<dbReference type="SUPFAM" id="SSF53822">
    <property type="entry name" value="Periplasmic binding protein-like I"/>
    <property type="match status" value="1"/>
</dbReference>
<dbReference type="PANTHER" id="PTHR30146:SF109">
    <property type="entry name" value="HTH-TYPE TRANSCRIPTIONAL REGULATOR GALS"/>
    <property type="match status" value="1"/>
</dbReference>
<gene>
    <name evidence="5" type="ORF">D0Y96_14290</name>
</gene>
<evidence type="ECO:0000313" key="6">
    <source>
        <dbReference type="Proteomes" id="UP000264702"/>
    </source>
</evidence>
<keyword evidence="2" id="KW-0238">DNA-binding</keyword>
<dbReference type="PANTHER" id="PTHR30146">
    <property type="entry name" value="LACI-RELATED TRANSCRIPTIONAL REPRESSOR"/>
    <property type="match status" value="1"/>
</dbReference>
<evidence type="ECO:0000259" key="4">
    <source>
        <dbReference type="PROSITE" id="PS50932"/>
    </source>
</evidence>
<dbReference type="Gene3D" id="3.40.50.2300">
    <property type="match status" value="2"/>
</dbReference>
<dbReference type="Gene3D" id="1.10.260.40">
    <property type="entry name" value="lambda repressor-like DNA-binding domains"/>
    <property type="match status" value="1"/>
</dbReference>
<dbReference type="GO" id="GO:0003700">
    <property type="term" value="F:DNA-binding transcription factor activity"/>
    <property type="evidence" value="ECO:0007669"/>
    <property type="project" value="TreeGrafter"/>
</dbReference>
<dbReference type="PROSITE" id="PS50932">
    <property type="entry name" value="HTH_LACI_2"/>
    <property type="match status" value="1"/>
</dbReference>
<protein>
    <submittedName>
        <fullName evidence="5">LacI family transcriptional regulator</fullName>
    </submittedName>
</protein>
<dbReference type="CDD" id="cd06267">
    <property type="entry name" value="PBP1_LacI_sugar_binding-like"/>
    <property type="match status" value="1"/>
</dbReference>
<dbReference type="Proteomes" id="UP000264702">
    <property type="component" value="Unassembled WGS sequence"/>
</dbReference>
<evidence type="ECO:0000256" key="2">
    <source>
        <dbReference type="ARBA" id="ARBA00023125"/>
    </source>
</evidence>
<feature type="domain" description="HTH lacI-type" evidence="4">
    <location>
        <begin position="10"/>
        <end position="67"/>
    </location>
</feature>
<name>A0A372IL23_9BACT</name>
<dbReference type="InterPro" id="IPR000843">
    <property type="entry name" value="HTH_LacI"/>
</dbReference>
<keyword evidence="3" id="KW-0804">Transcription</keyword>
<reference evidence="5 6" key="1">
    <citation type="submission" date="2018-08" db="EMBL/GenBank/DDBJ databases">
        <title>Acidipila sp. 4G-K13, an acidobacterium isolated from forest soil.</title>
        <authorList>
            <person name="Gao Z.-H."/>
            <person name="Qiu L.-H."/>
        </authorList>
    </citation>
    <scope>NUCLEOTIDE SEQUENCE [LARGE SCALE GENOMIC DNA]</scope>
    <source>
        <strain evidence="5 6">4G-K13</strain>
    </source>
</reference>
<dbReference type="GO" id="GO:0000976">
    <property type="term" value="F:transcription cis-regulatory region binding"/>
    <property type="evidence" value="ECO:0007669"/>
    <property type="project" value="TreeGrafter"/>
</dbReference>
<dbReference type="OrthoDB" id="110416at2"/>
<keyword evidence="1" id="KW-0805">Transcription regulation</keyword>
<evidence type="ECO:0000313" key="5">
    <source>
        <dbReference type="EMBL" id="RFU15626.1"/>
    </source>
</evidence>
<accession>A0A372IL23</accession>
<dbReference type="RefSeq" id="WP_117301172.1">
    <property type="nucleotide sequence ID" value="NZ_QVQT02000005.1"/>
</dbReference>
<keyword evidence="6" id="KW-1185">Reference proteome</keyword>
<proteinExistence type="predicted"/>
<dbReference type="CDD" id="cd01392">
    <property type="entry name" value="HTH_LacI"/>
    <property type="match status" value="1"/>
</dbReference>
<dbReference type="InterPro" id="IPR010982">
    <property type="entry name" value="Lambda_DNA-bd_dom_sf"/>
</dbReference>
<dbReference type="Pfam" id="PF13377">
    <property type="entry name" value="Peripla_BP_3"/>
    <property type="match status" value="1"/>
</dbReference>
<dbReference type="SMART" id="SM00354">
    <property type="entry name" value="HTH_LACI"/>
    <property type="match status" value="1"/>
</dbReference>
<dbReference type="InterPro" id="IPR046335">
    <property type="entry name" value="LacI/GalR-like_sensor"/>
</dbReference>
<dbReference type="AlphaFoldDB" id="A0A372IL23"/>
<organism evidence="5 6">
    <name type="scientific">Paracidobacterium acidisoli</name>
    <dbReference type="NCBI Taxonomy" id="2303751"/>
    <lineage>
        <taxon>Bacteria</taxon>
        <taxon>Pseudomonadati</taxon>
        <taxon>Acidobacteriota</taxon>
        <taxon>Terriglobia</taxon>
        <taxon>Terriglobales</taxon>
        <taxon>Acidobacteriaceae</taxon>
        <taxon>Paracidobacterium</taxon>
    </lineage>
</organism>
<dbReference type="SUPFAM" id="SSF47413">
    <property type="entry name" value="lambda repressor-like DNA-binding domains"/>
    <property type="match status" value="1"/>
</dbReference>
<dbReference type="EMBL" id="QVQT01000005">
    <property type="protein sequence ID" value="RFU15626.1"/>
    <property type="molecule type" value="Genomic_DNA"/>
</dbReference>
<dbReference type="Pfam" id="PF00356">
    <property type="entry name" value="LacI"/>
    <property type="match status" value="1"/>
</dbReference>
<comment type="caution">
    <text evidence="5">The sequence shown here is derived from an EMBL/GenBank/DDBJ whole genome shotgun (WGS) entry which is preliminary data.</text>
</comment>
<dbReference type="InterPro" id="IPR028082">
    <property type="entry name" value="Peripla_BP_I"/>
</dbReference>